<dbReference type="GO" id="GO:0004325">
    <property type="term" value="F:ferrochelatase activity"/>
    <property type="evidence" value="ECO:0007669"/>
    <property type="project" value="InterPro"/>
</dbReference>
<dbReference type="EMBL" id="UOGF01000053">
    <property type="protein sequence ID" value="VAX29597.1"/>
    <property type="molecule type" value="Genomic_DNA"/>
</dbReference>
<dbReference type="InterPro" id="IPR006367">
    <property type="entry name" value="Sirohaem_synthase_N"/>
</dbReference>
<protein>
    <recommendedName>
        <fullName evidence="2">precorrin-2 dehydrogenase</fullName>
        <ecNumber evidence="2">1.3.1.76</ecNumber>
    </recommendedName>
</protein>
<organism evidence="7">
    <name type="scientific">hydrothermal vent metagenome</name>
    <dbReference type="NCBI Taxonomy" id="652676"/>
    <lineage>
        <taxon>unclassified sequences</taxon>
        <taxon>metagenomes</taxon>
        <taxon>ecological metagenomes</taxon>
    </lineage>
</organism>
<dbReference type="Pfam" id="PF13241">
    <property type="entry name" value="NAD_binding_7"/>
    <property type="match status" value="1"/>
</dbReference>
<sequence>MKDTPVFHYPLFLNLKDRPVIVIGGGTVATRKILTLLQSGANLTVISPKLTPELIGLEKQEQIKIKQRPYQAGDLQDALLVFTATNKRKVNQAVADEAKKAKLLINVADRSTPGDFIVPAIFSEQAFTVAVSTQGENPTRAVAIRNQIKTLLTKK</sequence>
<dbReference type="GO" id="GO:0043115">
    <property type="term" value="F:precorrin-2 dehydrogenase activity"/>
    <property type="evidence" value="ECO:0007669"/>
    <property type="project" value="UniProtKB-EC"/>
</dbReference>
<evidence type="ECO:0000313" key="7">
    <source>
        <dbReference type="EMBL" id="VAX29597.1"/>
    </source>
</evidence>
<name>A0A3B1DLN3_9ZZZZ</name>
<evidence type="ECO:0000256" key="3">
    <source>
        <dbReference type="ARBA" id="ARBA00023002"/>
    </source>
</evidence>
<reference evidence="7" key="1">
    <citation type="submission" date="2018-06" db="EMBL/GenBank/DDBJ databases">
        <authorList>
            <person name="Zhirakovskaya E."/>
        </authorList>
    </citation>
    <scope>NUCLEOTIDE SEQUENCE</scope>
</reference>
<keyword evidence="5" id="KW-0627">Porphyrin biosynthesis</keyword>
<dbReference type="GO" id="GO:0019354">
    <property type="term" value="P:siroheme biosynthetic process"/>
    <property type="evidence" value="ECO:0007669"/>
    <property type="project" value="UniProtKB-UniPathway"/>
</dbReference>
<gene>
    <name evidence="7" type="ORF">MNBD_NITROSPIRAE01-958</name>
</gene>
<dbReference type="AlphaFoldDB" id="A0A3B1DLN3"/>
<dbReference type="PANTHER" id="PTHR35330">
    <property type="entry name" value="SIROHEME BIOSYNTHESIS PROTEIN MET8"/>
    <property type="match status" value="1"/>
</dbReference>
<evidence type="ECO:0000256" key="2">
    <source>
        <dbReference type="ARBA" id="ARBA00012400"/>
    </source>
</evidence>
<dbReference type="InterPro" id="IPR028161">
    <property type="entry name" value="Met8-like"/>
</dbReference>
<dbReference type="EC" id="1.3.1.76" evidence="2"/>
<keyword evidence="3" id="KW-0560">Oxidoreductase</keyword>
<comment type="pathway">
    <text evidence="1">Porphyrin-containing compound metabolism; siroheme biosynthesis; sirohydrochlorin from precorrin-2: step 1/1.</text>
</comment>
<dbReference type="PANTHER" id="PTHR35330:SF1">
    <property type="entry name" value="SIROHEME BIOSYNTHESIS PROTEIN MET8"/>
    <property type="match status" value="1"/>
</dbReference>
<evidence type="ECO:0000256" key="4">
    <source>
        <dbReference type="ARBA" id="ARBA00023027"/>
    </source>
</evidence>
<dbReference type="SUPFAM" id="SSF75615">
    <property type="entry name" value="Siroheme synthase middle domains-like"/>
    <property type="match status" value="1"/>
</dbReference>
<keyword evidence="4" id="KW-0520">NAD</keyword>
<dbReference type="NCBIfam" id="TIGR01470">
    <property type="entry name" value="cysG_Nterm"/>
    <property type="match status" value="1"/>
</dbReference>
<dbReference type="Gene3D" id="3.30.160.110">
    <property type="entry name" value="Siroheme synthase, domain 2"/>
    <property type="match status" value="1"/>
</dbReference>
<accession>A0A3B1DLN3</accession>
<proteinExistence type="predicted"/>
<evidence type="ECO:0000256" key="1">
    <source>
        <dbReference type="ARBA" id="ARBA00005010"/>
    </source>
</evidence>
<dbReference type="Gene3D" id="3.40.50.720">
    <property type="entry name" value="NAD(P)-binding Rossmann-like Domain"/>
    <property type="match status" value="1"/>
</dbReference>
<evidence type="ECO:0000256" key="6">
    <source>
        <dbReference type="ARBA" id="ARBA00047561"/>
    </source>
</evidence>
<dbReference type="InterPro" id="IPR036291">
    <property type="entry name" value="NAD(P)-bd_dom_sf"/>
</dbReference>
<comment type="catalytic activity">
    <reaction evidence="6">
        <text>precorrin-2 + NAD(+) = sirohydrochlorin + NADH + 2 H(+)</text>
        <dbReference type="Rhea" id="RHEA:15613"/>
        <dbReference type="ChEBI" id="CHEBI:15378"/>
        <dbReference type="ChEBI" id="CHEBI:57540"/>
        <dbReference type="ChEBI" id="CHEBI:57945"/>
        <dbReference type="ChEBI" id="CHEBI:58351"/>
        <dbReference type="ChEBI" id="CHEBI:58827"/>
        <dbReference type="EC" id="1.3.1.76"/>
    </reaction>
</comment>
<dbReference type="SUPFAM" id="SSF51735">
    <property type="entry name" value="NAD(P)-binding Rossmann-fold domains"/>
    <property type="match status" value="1"/>
</dbReference>
<dbReference type="UniPathway" id="UPA00262">
    <property type="reaction ID" value="UER00222"/>
</dbReference>
<evidence type="ECO:0000256" key="5">
    <source>
        <dbReference type="ARBA" id="ARBA00023244"/>
    </source>
</evidence>